<accession>A0A2H0LQ45</accession>
<protein>
    <submittedName>
        <fullName evidence="2">Uncharacterized protein</fullName>
    </submittedName>
</protein>
<reference evidence="2 3" key="1">
    <citation type="submission" date="2017-09" db="EMBL/GenBank/DDBJ databases">
        <title>Depth-based differentiation of microbial function through sediment-hosted aquifers and enrichment of novel symbionts in the deep terrestrial subsurface.</title>
        <authorList>
            <person name="Probst A.J."/>
            <person name="Ladd B."/>
            <person name="Jarett J.K."/>
            <person name="Geller-Mcgrath D.E."/>
            <person name="Sieber C.M."/>
            <person name="Emerson J.B."/>
            <person name="Anantharaman K."/>
            <person name="Thomas B.C."/>
            <person name="Malmstrom R."/>
            <person name="Stieglmeier M."/>
            <person name="Klingl A."/>
            <person name="Woyke T."/>
            <person name="Ryan C.M."/>
            <person name="Banfield J.F."/>
        </authorList>
    </citation>
    <scope>NUCLEOTIDE SEQUENCE [LARGE SCALE GENOMIC DNA]</scope>
    <source>
        <strain evidence="2">CG11_big_fil_rev_8_21_14_0_20_45_26</strain>
    </source>
</reference>
<keyword evidence="1" id="KW-0472">Membrane</keyword>
<comment type="caution">
    <text evidence="2">The sequence shown here is derived from an EMBL/GenBank/DDBJ whole genome shotgun (WGS) entry which is preliminary data.</text>
</comment>
<keyword evidence="1" id="KW-1133">Transmembrane helix</keyword>
<keyword evidence="1" id="KW-0812">Transmembrane</keyword>
<name>A0A2H0LQ45_9BACT</name>
<feature type="transmembrane region" description="Helical" evidence="1">
    <location>
        <begin position="34"/>
        <end position="55"/>
    </location>
</feature>
<gene>
    <name evidence="2" type="ORF">COV74_04660</name>
</gene>
<dbReference type="AlphaFoldDB" id="A0A2H0LQ45"/>
<evidence type="ECO:0000313" key="3">
    <source>
        <dbReference type="Proteomes" id="UP000230859"/>
    </source>
</evidence>
<sequence length="62" mass="7052">MGTFIFTIVLALTVFLSIVKIVSSALNEHDWQKATFRLAWLVVGALLLFSLFSFFRVQFLLA</sequence>
<dbReference type="EMBL" id="PCVY01000043">
    <property type="protein sequence ID" value="PIQ86471.1"/>
    <property type="molecule type" value="Genomic_DNA"/>
</dbReference>
<evidence type="ECO:0000313" key="2">
    <source>
        <dbReference type="EMBL" id="PIQ86471.1"/>
    </source>
</evidence>
<organism evidence="2 3">
    <name type="scientific">Candidatus Abzuiibacterium crystallinum</name>
    <dbReference type="NCBI Taxonomy" id="1974748"/>
    <lineage>
        <taxon>Bacteria</taxon>
        <taxon>Pseudomonadati</taxon>
        <taxon>Candidatus Omnitrophota</taxon>
        <taxon>Candidatus Abzuiibacterium</taxon>
    </lineage>
</organism>
<dbReference type="Proteomes" id="UP000230859">
    <property type="component" value="Unassembled WGS sequence"/>
</dbReference>
<proteinExistence type="predicted"/>
<evidence type="ECO:0000256" key="1">
    <source>
        <dbReference type="SAM" id="Phobius"/>
    </source>
</evidence>